<dbReference type="Proteomes" id="UP001281410">
    <property type="component" value="Unassembled WGS sequence"/>
</dbReference>
<evidence type="ECO:0000313" key="2">
    <source>
        <dbReference type="EMBL" id="KAK3230881.1"/>
    </source>
</evidence>
<protein>
    <submittedName>
        <fullName evidence="2">Uncharacterized protein</fullName>
    </submittedName>
</protein>
<feature type="compositionally biased region" description="Polar residues" evidence="1">
    <location>
        <begin position="38"/>
        <end position="63"/>
    </location>
</feature>
<sequence>MVHHNAAKFRKEGIDPTMMEKLDKMFMNTIATGDHAWTPSSGVLPSDSSHTDTIQVESTTDSD</sequence>
<feature type="region of interest" description="Disordered" evidence="1">
    <location>
        <begin position="36"/>
        <end position="63"/>
    </location>
</feature>
<name>A0AAE0B6T3_9ROSI</name>
<evidence type="ECO:0000313" key="3">
    <source>
        <dbReference type="Proteomes" id="UP001281410"/>
    </source>
</evidence>
<gene>
    <name evidence="2" type="ORF">Dsin_002762</name>
</gene>
<comment type="caution">
    <text evidence="2">The sequence shown here is derived from an EMBL/GenBank/DDBJ whole genome shotgun (WGS) entry which is preliminary data.</text>
</comment>
<keyword evidence="3" id="KW-1185">Reference proteome</keyword>
<dbReference type="EMBL" id="JANJYJ010000001">
    <property type="protein sequence ID" value="KAK3230881.1"/>
    <property type="molecule type" value="Genomic_DNA"/>
</dbReference>
<reference evidence="2" key="1">
    <citation type="journal article" date="2023" name="Plant J.">
        <title>Genome sequences and population genomics provide insights into the demographic history, inbreeding, and mutation load of two 'living fossil' tree species of Dipteronia.</title>
        <authorList>
            <person name="Feng Y."/>
            <person name="Comes H.P."/>
            <person name="Chen J."/>
            <person name="Zhu S."/>
            <person name="Lu R."/>
            <person name="Zhang X."/>
            <person name="Li P."/>
            <person name="Qiu J."/>
            <person name="Olsen K.M."/>
            <person name="Qiu Y."/>
        </authorList>
    </citation>
    <scope>NUCLEOTIDE SEQUENCE</scope>
    <source>
        <strain evidence="2">NBL</strain>
    </source>
</reference>
<evidence type="ECO:0000256" key="1">
    <source>
        <dbReference type="SAM" id="MobiDB-lite"/>
    </source>
</evidence>
<accession>A0AAE0B6T3</accession>
<organism evidence="2 3">
    <name type="scientific">Dipteronia sinensis</name>
    <dbReference type="NCBI Taxonomy" id="43782"/>
    <lineage>
        <taxon>Eukaryota</taxon>
        <taxon>Viridiplantae</taxon>
        <taxon>Streptophyta</taxon>
        <taxon>Embryophyta</taxon>
        <taxon>Tracheophyta</taxon>
        <taxon>Spermatophyta</taxon>
        <taxon>Magnoliopsida</taxon>
        <taxon>eudicotyledons</taxon>
        <taxon>Gunneridae</taxon>
        <taxon>Pentapetalae</taxon>
        <taxon>rosids</taxon>
        <taxon>malvids</taxon>
        <taxon>Sapindales</taxon>
        <taxon>Sapindaceae</taxon>
        <taxon>Hippocastanoideae</taxon>
        <taxon>Acereae</taxon>
        <taxon>Dipteronia</taxon>
    </lineage>
</organism>
<dbReference type="AlphaFoldDB" id="A0AAE0B6T3"/>
<proteinExistence type="predicted"/>